<gene>
    <name evidence="2" type="ORF">LMTR13_07295</name>
</gene>
<keyword evidence="3" id="KW-1185">Reference proteome</keyword>
<name>A0A1B1UB91_9BRAD</name>
<dbReference type="InterPro" id="IPR051783">
    <property type="entry name" value="NAD(P)-dependent_oxidoreduct"/>
</dbReference>
<dbReference type="InterPro" id="IPR001509">
    <property type="entry name" value="Epimerase_deHydtase"/>
</dbReference>
<accession>A0A1B1UB91</accession>
<dbReference type="GO" id="GO:0004029">
    <property type="term" value="F:aldehyde dehydrogenase (NAD+) activity"/>
    <property type="evidence" value="ECO:0007669"/>
    <property type="project" value="TreeGrafter"/>
</dbReference>
<proteinExistence type="predicted"/>
<evidence type="ECO:0000313" key="3">
    <source>
        <dbReference type="Proteomes" id="UP000092839"/>
    </source>
</evidence>
<feature type="domain" description="NAD-dependent epimerase/dehydratase" evidence="1">
    <location>
        <begin position="4"/>
        <end position="212"/>
    </location>
</feature>
<sequence length="300" mass="31651">MKIFCTGASGYIGGSVAAHLIVAGHQVTGLVRSPEKAEAVRARGVQPLLGTLDDREILAQAAQAADVVVNAASADHRGAVESLLGALAGSGKPFIHTSGSSIVGTRAKGQRSDAIFDEDTPVTPSPARMARVALNEFILSHRDKGCRPVIICPSLIYGRGLGAGPDSVQVPLLINLAKKRGNAAHAGPGENIWSNVHIDDLVTLYALAIEKAPAGSFYFAENGESSMREACEAINRMLGFAGPPTAMSMQEAAAEWGEGTAEDTMASNSRVRAKRARDELGWQPRARSLIDEIEHGCYRE</sequence>
<dbReference type="OrthoDB" id="9787292at2"/>
<dbReference type="SUPFAM" id="SSF51735">
    <property type="entry name" value="NAD(P)-binding Rossmann-fold domains"/>
    <property type="match status" value="1"/>
</dbReference>
<evidence type="ECO:0000259" key="1">
    <source>
        <dbReference type="Pfam" id="PF01370"/>
    </source>
</evidence>
<dbReference type="InterPro" id="IPR036291">
    <property type="entry name" value="NAD(P)-bd_dom_sf"/>
</dbReference>
<dbReference type="KEGG" id="bic:LMTR13_07295"/>
<dbReference type="Pfam" id="PF01370">
    <property type="entry name" value="Epimerase"/>
    <property type="match status" value="1"/>
</dbReference>
<dbReference type="RefSeq" id="WP_065727299.1">
    <property type="nucleotide sequence ID" value="NZ_CP016428.1"/>
</dbReference>
<organism evidence="2 3">
    <name type="scientific">Bradyrhizobium icense</name>
    <dbReference type="NCBI Taxonomy" id="1274631"/>
    <lineage>
        <taxon>Bacteria</taxon>
        <taxon>Pseudomonadati</taxon>
        <taxon>Pseudomonadota</taxon>
        <taxon>Alphaproteobacteria</taxon>
        <taxon>Hyphomicrobiales</taxon>
        <taxon>Nitrobacteraceae</taxon>
        <taxon>Bradyrhizobium</taxon>
    </lineage>
</organism>
<protein>
    <submittedName>
        <fullName evidence="2">Epimerase</fullName>
    </submittedName>
</protein>
<dbReference type="AlphaFoldDB" id="A0A1B1UB91"/>
<dbReference type="PANTHER" id="PTHR48079:SF6">
    <property type="entry name" value="NAD(P)-BINDING DOMAIN-CONTAINING PROTEIN-RELATED"/>
    <property type="match status" value="1"/>
</dbReference>
<dbReference type="GO" id="GO:0005737">
    <property type="term" value="C:cytoplasm"/>
    <property type="evidence" value="ECO:0007669"/>
    <property type="project" value="TreeGrafter"/>
</dbReference>
<dbReference type="Gene3D" id="3.40.50.720">
    <property type="entry name" value="NAD(P)-binding Rossmann-like Domain"/>
    <property type="match status" value="1"/>
</dbReference>
<dbReference type="PANTHER" id="PTHR48079">
    <property type="entry name" value="PROTEIN YEEZ"/>
    <property type="match status" value="1"/>
</dbReference>
<evidence type="ECO:0000313" key="2">
    <source>
        <dbReference type="EMBL" id="ANW00013.1"/>
    </source>
</evidence>
<dbReference type="Proteomes" id="UP000092839">
    <property type="component" value="Chromosome"/>
</dbReference>
<reference evidence="2 3" key="1">
    <citation type="submission" date="2016-07" db="EMBL/GenBank/DDBJ databases">
        <title>Complete genome sequence of Bradyrhizobium icense LMTR 13T, a potential inoculant strain isolated from lima bean (Phaseolus lunatus) in Peru.</title>
        <authorList>
            <person name="Ormeno-Orrillo E."/>
            <person name="Duran D."/>
            <person name="Rogel M.A."/>
            <person name="Rey L."/>
            <person name="Imperial J."/>
            <person name="Ruiz-Argueso T."/>
            <person name="Martinez-Romero E."/>
        </authorList>
    </citation>
    <scope>NUCLEOTIDE SEQUENCE [LARGE SCALE GENOMIC DNA]</scope>
    <source>
        <strain evidence="2 3">LMTR 13</strain>
    </source>
</reference>
<dbReference type="STRING" id="1274631.LMTR13_07295"/>
<dbReference type="EMBL" id="CP016428">
    <property type="protein sequence ID" value="ANW00013.1"/>
    <property type="molecule type" value="Genomic_DNA"/>
</dbReference>